<accession>A0ABT9GW03</accession>
<dbReference type="Proteomes" id="UP001231616">
    <property type="component" value="Unassembled WGS sequence"/>
</dbReference>
<dbReference type="EMBL" id="JAUZVZ010000004">
    <property type="protein sequence ID" value="MDP4535246.1"/>
    <property type="molecule type" value="Genomic_DNA"/>
</dbReference>
<gene>
    <name evidence="1" type="ORF">Q3O60_03460</name>
</gene>
<dbReference type="RefSeq" id="WP_305892518.1">
    <property type="nucleotide sequence ID" value="NZ_JAUZVZ010000004.1"/>
</dbReference>
<reference evidence="1 2" key="1">
    <citation type="submission" date="2023-08" db="EMBL/GenBank/DDBJ databases">
        <authorList>
            <person name="Joshi A."/>
            <person name="Thite S."/>
        </authorList>
    </citation>
    <scope>NUCLEOTIDE SEQUENCE [LARGE SCALE GENOMIC DNA]</scope>
    <source>
        <strain evidence="1 2">AC40</strain>
    </source>
</reference>
<organism evidence="1 2">
    <name type="scientific">Alkalimonas collagenimarina</name>
    <dbReference type="NCBI Taxonomy" id="400390"/>
    <lineage>
        <taxon>Bacteria</taxon>
        <taxon>Pseudomonadati</taxon>
        <taxon>Pseudomonadota</taxon>
        <taxon>Gammaproteobacteria</taxon>
        <taxon>Alkalimonas</taxon>
    </lineage>
</organism>
<comment type="caution">
    <text evidence="1">The sequence shown here is derived from an EMBL/GenBank/DDBJ whole genome shotgun (WGS) entry which is preliminary data.</text>
</comment>
<evidence type="ECO:0008006" key="3">
    <source>
        <dbReference type="Google" id="ProtNLM"/>
    </source>
</evidence>
<evidence type="ECO:0000313" key="1">
    <source>
        <dbReference type="EMBL" id="MDP4535246.1"/>
    </source>
</evidence>
<proteinExistence type="predicted"/>
<evidence type="ECO:0000313" key="2">
    <source>
        <dbReference type="Proteomes" id="UP001231616"/>
    </source>
</evidence>
<keyword evidence="2" id="KW-1185">Reference proteome</keyword>
<protein>
    <recommendedName>
        <fullName evidence="3">Secreted protein</fullName>
    </recommendedName>
</protein>
<sequence>MKILLAAIGLSVLLILAAFFINSADDLTPLGVKSELSEKHIANDEGKHGGNNAEQTETLVVQNAASNKIEAIDANNQASERELWIQTHKKSIFKNEKCRLVQSYETEAEFITEMHAFAGDVDDHRLKEDFEHCRDYEPMTWPELESKYISLVNSGVREAELILASVLPNGMTNGRRWVLKASTWSEQAADLLINNFEDFRFDEDHKYFLSLVLPLDQLLNIDMSTLSSHEIIHIDDLASRWNSGTENEKREVLEILFDFL</sequence>
<name>A0ABT9GW03_9GAMM</name>